<evidence type="ECO:0000256" key="4">
    <source>
        <dbReference type="ARBA" id="ARBA00022989"/>
    </source>
</evidence>
<feature type="transmembrane region" description="Helical" evidence="6">
    <location>
        <begin position="12"/>
        <end position="35"/>
    </location>
</feature>
<proteinExistence type="predicted"/>
<feature type="transmembrane region" description="Helical" evidence="6">
    <location>
        <begin position="375"/>
        <end position="397"/>
    </location>
</feature>
<name>A0A368JMF5_9BACT</name>
<evidence type="ECO:0000256" key="5">
    <source>
        <dbReference type="ARBA" id="ARBA00023136"/>
    </source>
</evidence>
<dbReference type="PANTHER" id="PTHR30250:SF11">
    <property type="entry name" value="O-ANTIGEN TRANSPORTER-RELATED"/>
    <property type="match status" value="1"/>
</dbReference>
<protein>
    <submittedName>
        <fullName evidence="7">Uncharacterized protein</fullName>
    </submittedName>
</protein>
<feature type="transmembrane region" description="Helical" evidence="6">
    <location>
        <begin position="188"/>
        <end position="207"/>
    </location>
</feature>
<accession>A0A368JMF5</accession>
<feature type="transmembrane region" description="Helical" evidence="6">
    <location>
        <begin position="441"/>
        <end position="458"/>
    </location>
</feature>
<feature type="transmembrane region" description="Helical" evidence="6">
    <location>
        <begin position="312"/>
        <end position="335"/>
    </location>
</feature>
<feature type="transmembrane region" description="Helical" evidence="6">
    <location>
        <begin position="83"/>
        <end position="109"/>
    </location>
</feature>
<dbReference type="GO" id="GO:0005886">
    <property type="term" value="C:plasma membrane"/>
    <property type="evidence" value="ECO:0007669"/>
    <property type="project" value="UniProtKB-SubCell"/>
</dbReference>
<evidence type="ECO:0000256" key="6">
    <source>
        <dbReference type="SAM" id="Phobius"/>
    </source>
</evidence>
<evidence type="ECO:0000313" key="8">
    <source>
        <dbReference type="Proteomes" id="UP000253383"/>
    </source>
</evidence>
<evidence type="ECO:0000256" key="2">
    <source>
        <dbReference type="ARBA" id="ARBA00022475"/>
    </source>
</evidence>
<feature type="transmembrane region" description="Helical" evidence="6">
    <location>
        <begin position="403"/>
        <end position="421"/>
    </location>
</feature>
<feature type="transmembrane region" description="Helical" evidence="6">
    <location>
        <begin position="164"/>
        <end position="182"/>
    </location>
</feature>
<keyword evidence="2" id="KW-1003">Cell membrane</keyword>
<evidence type="ECO:0000256" key="3">
    <source>
        <dbReference type="ARBA" id="ARBA00022692"/>
    </source>
</evidence>
<sequence>MSTTKRLISGTAASWARIGVTMLTQVALVPIFLSYWDIQTYGVYIAIQALINVLNTLGRGYSDYLQFEFLKFGTTNRPQIASLLWSGVSVILILSVLELSILYYIAFYSNIEFLFNEKSVNNPDFRNQVGWSLMLQWVTWIASNIIGLFFRALNPFGYYPRMEWWNVISSILTSLITVVFIINGADLLGVNIAASAGSMAIMFIQFLDTNALLKRESIQITAASVRMGFEKYVTSITLSGRYFLENFKQQGVRLLLSPLVGAASLAAFVTMRTGANVALQGLSTITNPLMPELMRFLHTKDQERMQVAFDSIWLVVVAVLAPAVLVIHAIAPFLFTMWTKGQIVYDPYLFATLSLSVLVYGIAQPATAIVTGNNLLKLQMGISLVSSLIVIAGIFFLVPQISIVGAGISLLTAEIAAAIGFRYYARKWLQLHHMRWPNQSYGIAIRSVLIAAFGMIMMSAFPDYYLLYLAVSFVALCWNIKKYWELFSKIGVEKTLLLLSRLPVIGKYCYSKTA</sequence>
<reference evidence="7 8" key="1">
    <citation type="submission" date="2018-07" db="EMBL/GenBank/DDBJ databases">
        <title>Genome analysis of Larkinella rosea.</title>
        <authorList>
            <person name="Zhou Z."/>
            <person name="Wang G."/>
        </authorList>
    </citation>
    <scope>NUCLEOTIDE SEQUENCE [LARGE SCALE GENOMIC DNA]</scope>
    <source>
        <strain evidence="8">zzj9</strain>
    </source>
</reference>
<dbReference type="InterPro" id="IPR050833">
    <property type="entry name" value="Poly_Biosynth_Transport"/>
</dbReference>
<feature type="transmembrane region" description="Helical" evidence="6">
    <location>
        <begin position="41"/>
        <end position="62"/>
    </location>
</feature>
<gene>
    <name evidence="7" type="ORF">DUE52_15260</name>
</gene>
<feature type="transmembrane region" description="Helical" evidence="6">
    <location>
        <begin position="347"/>
        <end position="363"/>
    </location>
</feature>
<feature type="transmembrane region" description="Helical" evidence="6">
    <location>
        <begin position="129"/>
        <end position="152"/>
    </location>
</feature>
<dbReference type="OrthoDB" id="7011692at2"/>
<keyword evidence="8" id="KW-1185">Reference proteome</keyword>
<comment type="subcellular location">
    <subcellularLocation>
        <location evidence="1">Cell membrane</location>
        <topology evidence="1">Multi-pass membrane protein</topology>
    </subcellularLocation>
</comment>
<comment type="caution">
    <text evidence="7">The sequence shown here is derived from an EMBL/GenBank/DDBJ whole genome shotgun (WGS) entry which is preliminary data.</text>
</comment>
<feature type="transmembrane region" description="Helical" evidence="6">
    <location>
        <begin position="464"/>
        <end position="480"/>
    </location>
</feature>
<dbReference type="EMBL" id="QOWE01000011">
    <property type="protein sequence ID" value="RCR68837.1"/>
    <property type="molecule type" value="Genomic_DNA"/>
</dbReference>
<evidence type="ECO:0000313" key="7">
    <source>
        <dbReference type="EMBL" id="RCR68837.1"/>
    </source>
</evidence>
<dbReference type="Proteomes" id="UP000253383">
    <property type="component" value="Unassembled WGS sequence"/>
</dbReference>
<evidence type="ECO:0000256" key="1">
    <source>
        <dbReference type="ARBA" id="ARBA00004651"/>
    </source>
</evidence>
<keyword evidence="5 6" id="KW-0472">Membrane</keyword>
<keyword evidence="4 6" id="KW-1133">Transmembrane helix</keyword>
<organism evidence="7 8">
    <name type="scientific">Larkinella punicea</name>
    <dbReference type="NCBI Taxonomy" id="2315727"/>
    <lineage>
        <taxon>Bacteria</taxon>
        <taxon>Pseudomonadati</taxon>
        <taxon>Bacteroidota</taxon>
        <taxon>Cytophagia</taxon>
        <taxon>Cytophagales</taxon>
        <taxon>Spirosomataceae</taxon>
        <taxon>Larkinella</taxon>
    </lineage>
</organism>
<keyword evidence="3 6" id="KW-0812">Transmembrane</keyword>
<dbReference type="PANTHER" id="PTHR30250">
    <property type="entry name" value="PST FAMILY PREDICTED COLANIC ACID TRANSPORTER"/>
    <property type="match status" value="1"/>
</dbReference>
<dbReference type="AlphaFoldDB" id="A0A368JMF5"/>